<proteinExistence type="predicted"/>
<dbReference type="EMBL" id="JACVVK020000173">
    <property type="protein sequence ID" value="KAK7486814.1"/>
    <property type="molecule type" value="Genomic_DNA"/>
</dbReference>
<comment type="caution">
    <text evidence="1">The sequence shown here is derived from an EMBL/GenBank/DDBJ whole genome shotgun (WGS) entry which is preliminary data.</text>
</comment>
<evidence type="ECO:0000313" key="1">
    <source>
        <dbReference type="EMBL" id="KAK7486814.1"/>
    </source>
</evidence>
<accession>A0ABD0KI13</accession>
<protein>
    <submittedName>
        <fullName evidence="1">Uncharacterized protein</fullName>
    </submittedName>
</protein>
<keyword evidence="2" id="KW-1185">Reference proteome</keyword>
<dbReference type="AlphaFoldDB" id="A0ABD0KI13"/>
<evidence type="ECO:0000313" key="2">
    <source>
        <dbReference type="Proteomes" id="UP001519460"/>
    </source>
</evidence>
<dbReference type="Proteomes" id="UP001519460">
    <property type="component" value="Unassembled WGS sequence"/>
</dbReference>
<organism evidence="1 2">
    <name type="scientific">Batillaria attramentaria</name>
    <dbReference type="NCBI Taxonomy" id="370345"/>
    <lineage>
        <taxon>Eukaryota</taxon>
        <taxon>Metazoa</taxon>
        <taxon>Spiralia</taxon>
        <taxon>Lophotrochozoa</taxon>
        <taxon>Mollusca</taxon>
        <taxon>Gastropoda</taxon>
        <taxon>Caenogastropoda</taxon>
        <taxon>Sorbeoconcha</taxon>
        <taxon>Cerithioidea</taxon>
        <taxon>Batillariidae</taxon>
        <taxon>Batillaria</taxon>
    </lineage>
</organism>
<sequence>MSRPGGSSVVTHYSPETNHWPFDVDTAAGYWAIFRLGREEGRYVAAEENDRIRYRPQASSGAVQRMTGDPREEFLEELHPLGFPGFRLGANSCSS</sequence>
<gene>
    <name evidence="1" type="ORF">BaRGS_00021961</name>
</gene>
<name>A0ABD0KI13_9CAEN</name>
<reference evidence="1 2" key="1">
    <citation type="journal article" date="2023" name="Sci. Data">
        <title>Genome assembly of the Korean intertidal mud-creeper Batillaria attramentaria.</title>
        <authorList>
            <person name="Patra A.K."/>
            <person name="Ho P.T."/>
            <person name="Jun S."/>
            <person name="Lee S.J."/>
            <person name="Kim Y."/>
            <person name="Won Y.J."/>
        </authorList>
    </citation>
    <scope>NUCLEOTIDE SEQUENCE [LARGE SCALE GENOMIC DNA]</scope>
    <source>
        <strain evidence="1">Wonlab-2016</strain>
    </source>
</reference>